<dbReference type="EC" id="2.4.1.-" evidence="10"/>
<organism evidence="14">
    <name type="scientific">Soboliphyme baturini</name>
    <dbReference type="NCBI Taxonomy" id="241478"/>
    <lineage>
        <taxon>Eukaryota</taxon>
        <taxon>Metazoa</taxon>
        <taxon>Ecdysozoa</taxon>
        <taxon>Nematoda</taxon>
        <taxon>Enoplea</taxon>
        <taxon>Dorylaimia</taxon>
        <taxon>Dioctophymatida</taxon>
        <taxon>Dioctophymatoidea</taxon>
        <taxon>Soboliphymatidae</taxon>
        <taxon>Soboliphyme</taxon>
    </lineage>
</organism>
<evidence type="ECO:0000313" key="12">
    <source>
        <dbReference type="EMBL" id="VDP05468.1"/>
    </source>
</evidence>
<evidence type="ECO:0000256" key="2">
    <source>
        <dbReference type="ARBA" id="ARBA00008661"/>
    </source>
</evidence>
<comment type="subcellular location">
    <subcellularLocation>
        <location evidence="1 10">Golgi apparatus membrane</location>
        <topology evidence="1 10">Single-pass type II membrane protein</topology>
    </subcellularLocation>
</comment>
<dbReference type="InterPro" id="IPR046756">
    <property type="entry name" value="VAS1/VOA1_TM"/>
</dbReference>
<dbReference type="GO" id="GO:0016758">
    <property type="term" value="F:hexosyltransferase activity"/>
    <property type="evidence" value="ECO:0007669"/>
    <property type="project" value="InterPro"/>
</dbReference>
<name>A0A183IMG7_9BILA</name>
<evidence type="ECO:0000256" key="8">
    <source>
        <dbReference type="ARBA" id="ARBA00023034"/>
    </source>
</evidence>
<reference evidence="14" key="1">
    <citation type="submission" date="2016-06" db="UniProtKB">
        <authorList>
            <consortium name="WormBaseParasite"/>
        </authorList>
    </citation>
    <scope>IDENTIFICATION</scope>
</reference>
<evidence type="ECO:0000259" key="11">
    <source>
        <dbReference type="Pfam" id="PF20520"/>
    </source>
</evidence>
<keyword evidence="4" id="KW-0808">Transferase</keyword>
<comment type="similarity">
    <text evidence="2 10">Belongs to the glycosyltransferase 31 family.</text>
</comment>
<feature type="transmembrane region" description="Helical" evidence="10">
    <location>
        <begin position="419"/>
        <end position="440"/>
    </location>
</feature>
<evidence type="ECO:0000256" key="9">
    <source>
        <dbReference type="ARBA" id="ARBA00023136"/>
    </source>
</evidence>
<keyword evidence="6 10" id="KW-0735">Signal-anchor</keyword>
<evidence type="ECO:0000256" key="6">
    <source>
        <dbReference type="ARBA" id="ARBA00022968"/>
    </source>
</evidence>
<dbReference type="Proteomes" id="UP000270296">
    <property type="component" value="Unassembled WGS sequence"/>
</dbReference>
<keyword evidence="9 10" id="KW-0472">Membrane</keyword>
<dbReference type="GO" id="GO:0000139">
    <property type="term" value="C:Golgi membrane"/>
    <property type="evidence" value="ECO:0007669"/>
    <property type="project" value="UniProtKB-SubCell"/>
</dbReference>
<reference evidence="12 13" key="2">
    <citation type="submission" date="2018-11" db="EMBL/GenBank/DDBJ databases">
        <authorList>
            <consortium name="Pathogen Informatics"/>
        </authorList>
    </citation>
    <scope>NUCLEOTIDE SEQUENCE [LARGE SCALE GENOMIC DNA]</scope>
</reference>
<evidence type="ECO:0000256" key="10">
    <source>
        <dbReference type="RuleBase" id="RU363063"/>
    </source>
</evidence>
<evidence type="ECO:0000313" key="14">
    <source>
        <dbReference type="WBParaSite" id="SBAD_0000501101-mRNA-1"/>
    </source>
</evidence>
<dbReference type="WBParaSite" id="SBAD_0000501101-mRNA-1">
    <property type="protein sequence ID" value="SBAD_0000501101-mRNA-1"/>
    <property type="gene ID" value="SBAD_0000501101"/>
</dbReference>
<dbReference type="Pfam" id="PF20520">
    <property type="entry name" value="Ac45-VOA1_TM"/>
    <property type="match status" value="1"/>
</dbReference>
<dbReference type="PANTHER" id="PTHR11214">
    <property type="entry name" value="BETA-1,3-N-ACETYLGLUCOSAMINYLTRANSFERASE"/>
    <property type="match status" value="1"/>
</dbReference>
<dbReference type="GO" id="GO:0006493">
    <property type="term" value="P:protein O-linked glycosylation"/>
    <property type="evidence" value="ECO:0007669"/>
    <property type="project" value="TreeGrafter"/>
</dbReference>
<dbReference type="Pfam" id="PF01762">
    <property type="entry name" value="Galactosyl_T"/>
    <property type="match status" value="1"/>
</dbReference>
<evidence type="ECO:0000256" key="7">
    <source>
        <dbReference type="ARBA" id="ARBA00022989"/>
    </source>
</evidence>
<proteinExistence type="inferred from homology"/>
<evidence type="ECO:0000256" key="1">
    <source>
        <dbReference type="ARBA" id="ARBA00004323"/>
    </source>
</evidence>
<feature type="domain" description="V-type proton ATPase subunit S1/VOA1 transmembrane" evidence="11">
    <location>
        <begin position="413"/>
        <end position="451"/>
    </location>
</feature>
<evidence type="ECO:0000256" key="3">
    <source>
        <dbReference type="ARBA" id="ARBA00022676"/>
    </source>
</evidence>
<dbReference type="Gene3D" id="3.90.550.50">
    <property type="match status" value="1"/>
</dbReference>
<keyword evidence="3 10" id="KW-0328">Glycosyltransferase</keyword>
<evidence type="ECO:0000256" key="5">
    <source>
        <dbReference type="ARBA" id="ARBA00022692"/>
    </source>
</evidence>
<accession>A0A183IMG7</accession>
<dbReference type="InterPro" id="IPR002659">
    <property type="entry name" value="Glyco_trans_31"/>
</dbReference>
<dbReference type="EMBL" id="UZAM01008567">
    <property type="protein sequence ID" value="VDP05468.1"/>
    <property type="molecule type" value="Genomic_DNA"/>
</dbReference>
<protein>
    <recommendedName>
        <fullName evidence="10">Hexosyltransferase</fullName>
        <ecNumber evidence="10">2.4.1.-</ecNumber>
    </recommendedName>
</protein>
<keyword evidence="7 10" id="KW-1133">Transmembrane helix</keyword>
<evidence type="ECO:0000313" key="13">
    <source>
        <dbReference type="Proteomes" id="UP000270296"/>
    </source>
</evidence>
<dbReference type="OrthoDB" id="6355886at2759"/>
<keyword evidence="5 10" id="KW-0812">Transmembrane</keyword>
<keyword evidence="13" id="KW-1185">Reference proteome</keyword>
<dbReference type="PANTHER" id="PTHR11214:SF314">
    <property type="entry name" value="HEXOSYLTRANSFERASE"/>
    <property type="match status" value="1"/>
</dbReference>
<sequence length="463" mass="53205">MGVSPEAKKHEQAAVQLENYRFRDIIQQEFHDTYRNLTYKSMMILHWASRNCRQARYLLKVDDDMFINMPGLIKFLDNKLSTDGYSPDAIFCTVFYSFQPVRDKGNVWYVSPELFNESVYPNYCSGTSYLIPMEMVAPIWEKMNISEVMMIEDVYVTGIIREKLNMTLINIAHNFCGSRLVSGFGPYSILGDAFEIQSINRVPVKYEKGDHKNQPYLDSYLVVAKVESFAELSVTFVNITGCLLYAEKVLLVLKNFSRVTLSNLSSHAGSDCSNYSGSFNLIYSPPFYMEKKILVKAIKQVQIRLTFKKTNYWWYVSEFYFHISTKPSTEEQKQIFVDRTVLINATHRRVHMEAPEKFAYACWQPMKIVITADDNDAARKMLYEVAFVKLEIQPFVGESKSGGFTHQVSDCVGFFTSGIWNFLVTTGTLLTILLFGVLLITSLKTMDRFDDPKGKPLVVNAKE</sequence>
<keyword evidence="8 10" id="KW-0333">Golgi apparatus</keyword>
<evidence type="ECO:0000256" key="4">
    <source>
        <dbReference type="ARBA" id="ARBA00022679"/>
    </source>
</evidence>
<dbReference type="Gene3D" id="2.40.160.110">
    <property type="match status" value="1"/>
</dbReference>
<gene>
    <name evidence="12" type="ORF">SBAD_LOCUS4813</name>
</gene>
<dbReference type="AlphaFoldDB" id="A0A183IMG7"/>